<dbReference type="InterPro" id="IPR004150">
    <property type="entry name" value="NAD_DNA_ligase_OB"/>
</dbReference>
<dbReference type="SUPFAM" id="SSF47781">
    <property type="entry name" value="RuvA domain 2-like"/>
    <property type="match status" value="1"/>
</dbReference>
<dbReference type="SMART" id="SM00292">
    <property type="entry name" value="BRCT"/>
    <property type="match status" value="1"/>
</dbReference>
<evidence type="ECO:0000256" key="17">
    <source>
        <dbReference type="SAM" id="MobiDB-lite"/>
    </source>
</evidence>
<dbReference type="Pfam" id="PF00533">
    <property type="entry name" value="BRCT"/>
    <property type="match status" value="1"/>
</dbReference>
<dbReference type="NCBIfam" id="TIGR00575">
    <property type="entry name" value="dnlj"/>
    <property type="match status" value="1"/>
</dbReference>
<evidence type="ECO:0000259" key="18">
    <source>
        <dbReference type="PROSITE" id="PS50172"/>
    </source>
</evidence>
<feature type="active site" description="N6-AMP-lysine intermediate" evidence="15">
    <location>
        <position position="137"/>
    </location>
</feature>
<dbReference type="NCBIfam" id="NF005932">
    <property type="entry name" value="PRK07956.1"/>
    <property type="match status" value="1"/>
</dbReference>
<keyword evidence="4 15" id="KW-0436">Ligase</keyword>
<dbReference type="InterPro" id="IPR018239">
    <property type="entry name" value="DNA_ligase_AS"/>
</dbReference>
<dbReference type="HAMAP" id="MF_01588">
    <property type="entry name" value="DNA_ligase_A"/>
    <property type="match status" value="1"/>
</dbReference>
<dbReference type="InterPro" id="IPR001357">
    <property type="entry name" value="BRCT_dom"/>
</dbReference>
<evidence type="ECO:0000256" key="10">
    <source>
        <dbReference type="ARBA" id="ARBA00023027"/>
    </source>
</evidence>
<dbReference type="InterPro" id="IPR004149">
    <property type="entry name" value="Znf_DNAligase_C4"/>
</dbReference>
<evidence type="ECO:0000256" key="11">
    <source>
        <dbReference type="ARBA" id="ARBA00023204"/>
    </source>
</evidence>
<dbReference type="CDD" id="cd17748">
    <property type="entry name" value="BRCT_DNA_ligase_like"/>
    <property type="match status" value="1"/>
</dbReference>
<dbReference type="InterPro" id="IPR041663">
    <property type="entry name" value="DisA/LigA_HHH"/>
</dbReference>
<dbReference type="PROSITE" id="PS50172">
    <property type="entry name" value="BRCT"/>
    <property type="match status" value="1"/>
</dbReference>
<dbReference type="InterPro" id="IPR036420">
    <property type="entry name" value="BRCT_dom_sf"/>
</dbReference>
<dbReference type="Pfam" id="PF03120">
    <property type="entry name" value="OB_DNA_ligase"/>
    <property type="match status" value="1"/>
</dbReference>
<comment type="cofactor">
    <cofactor evidence="15">
        <name>Mg(2+)</name>
        <dbReference type="ChEBI" id="CHEBI:18420"/>
    </cofactor>
    <cofactor evidence="15">
        <name>Mn(2+)</name>
        <dbReference type="ChEBI" id="CHEBI:29035"/>
    </cofactor>
</comment>
<keyword evidence="7 15" id="KW-0227">DNA damage</keyword>
<dbReference type="Gene3D" id="3.30.470.30">
    <property type="entry name" value="DNA ligase/mRNA capping enzyme"/>
    <property type="match status" value="1"/>
</dbReference>
<feature type="binding site" evidence="15">
    <location>
        <position position="135"/>
    </location>
    <ligand>
        <name>NAD(+)</name>
        <dbReference type="ChEBI" id="CHEBI:57540"/>
    </ligand>
</feature>
<feature type="binding site" evidence="15">
    <location>
        <position position="431"/>
    </location>
    <ligand>
        <name>Zn(2+)</name>
        <dbReference type="ChEBI" id="CHEBI:29105"/>
    </ligand>
</feature>
<comment type="similarity">
    <text evidence="14 15">Belongs to the NAD-dependent DNA ligase family. LigA subfamily.</text>
</comment>
<dbReference type="FunFam" id="1.10.287.610:FF:000002">
    <property type="entry name" value="DNA ligase"/>
    <property type="match status" value="1"/>
</dbReference>
<dbReference type="Gene3D" id="6.20.10.30">
    <property type="match status" value="1"/>
</dbReference>
<evidence type="ECO:0000313" key="20">
    <source>
        <dbReference type="Proteomes" id="UP001329151"/>
    </source>
</evidence>
<keyword evidence="20" id="KW-1185">Reference proteome</keyword>
<dbReference type="SUPFAM" id="SSF56091">
    <property type="entry name" value="DNA ligase/mRNA capping enzyme, catalytic domain"/>
    <property type="match status" value="1"/>
</dbReference>
<dbReference type="InterPro" id="IPR013839">
    <property type="entry name" value="DNAligase_adenylation"/>
</dbReference>
<dbReference type="InterPro" id="IPR033136">
    <property type="entry name" value="DNA_ligase_CS"/>
</dbReference>
<keyword evidence="5 15" id="KW-0235">DNA replication</keyword>
<dbReference type="FunFam" id="1.10.150.20:FF:000006">
    <property type="entry name" value="DNA ligase"/>
    <property type="match status" value="1"/>
</dbReference>
<evidence type="ECO:0000256" key="15">
    <source>
        <dbReference type="HAMAP-Rule" id="MF_01588"/>
    </source>
</evidence>
<dbReference type="InterPro" id="IPR010994">
    <property type="entry name" value="RuvA_2-like"/>
</dbReference>
<evidence type="ECO:0000256" key="5">
    <source>
        <dbReference type="ARBA" id="ARBA00022705"/>
    </source>
</evidence>
<dbReference type="Pfam" id="PF14520">
    <property type="entry name" value="HHH_5"/>
    <property type="match status" value="1"/>
</dbReference>
<dbReference type="PROSITE" id="PS01056">
    <property type="entry name" value="DNA_LIGASE_N2"/>
    <property type="match status" value="1"/>
</dbReference>
<dbReference type="FunFam" id="1.10.150.20:FF:000007">
    <property type="entry name" value="DNA ligase"/>
    <property type="match status" value="1"/>
</dbReference>
<dbReference type="PANTHER" id="PTHR23389:SF9">
    <property type="entry name" value="DNA LIGASE"/>
    <property type="match status" value="1"/>
</dbReference>
<dbReference type="GO" id="GO:0005829">
    <property type="term" value="C:cytosol"/>
    <property type="evidence" value="ECO:0007669"/>
    <property type="project" value="TreeGrafter"/>
</dbReference>
<dbReference type="InterPro" id="IPR003583">
    <property type="entry name" value="Hlx-hairpin-Hlx_DNA-bd_motif"/>
</dbReference>
<organism evidence="19 20">
    <name type="scientific">Limnobacter thiooxidans</name>
    <dbReference type="NCBI Taxonomy" id="131080"/>
    <lineage>
        <taxon>Bacteria</taxon>
        <taxon>Pseudomonadati</taxon>
        <taxon>Pseudomonadota</taxon>
        <taxon>Betaproteobacteria</taxon>
        <taxon>Burkholderiales</taxon>
        <taxon>Burkholderiaceae</taxon>
        <taxon>Limnobacter</taxon>
    </lineage>
</organism>
<proteinExistence type="inferred from homology"/>
<dbReference type="KEGG" id="lto:RGQ30_16150"/>
<dbReference type="CDD" id="cd00114">
    <property type="entry name" value="LIGANc"/>
    <property type="match status" value="1"/>
</dbReference>
<dbReference type="GO" id="GO:0003911">
    <property type="term" value="F:DNA ligase (NAD+) activity"/>
    <property type="evidence" value="ECO:0007669"/>
    <property type="project" value="UniProtKB-UniRule"/>
</dbReference>
<dbReference type="Gene3D" id="1.10.287.610">
    <property type="entry name" value="Helix hairpin bin"/>
    <property type="match status" value="1"/>
</dbReference>
<dbReference type="Gene3D" id="2.40.50.140">
    <property type="entry name" value="Nucleic acid-binding proteins"/>
    <property type="match status" value="1"/>
</dbReference>
<evidence type="ECO:0000256" key="7">
    <source>
        <dbReference type="ARBA" id="ARBA00022763"/>
    </source>
</evidence>
<dbReference type="PROSITE" id="PS01055">
    <property type="entry name" value="DNA_LIGASE_N1"/>
    <property type="match status" value="1"/>
</dbReference>
<dbReference type="GO" id="GO:0006260">
    <property type="term" value="P:DNA replication"/>
    <property type="evidence" value="ECO:0007669"/>
    <property type="project" value="UniProtKB-KW"/>
</dbReference>
<dbReference type="RefSeq" id="WP_130556388.1">
    <property type="nucleotide sequence ID" value="NZ_AP028947.1"/>
</dbReference>
<dbReference type="Pfam" id="PF03119">
    <property type="entry name" value="DNA_ligase_ZBD"/>
    <property type="match status" value="1"/>
</dbReference>
<comment type="catalytic activity">
    <reaction evidence="13 15 16">
        <text>NAD(+) + (deoxyribonucleotide)n-3'-hydroxyl + 5'-phospho-(deoxyribonucleotide)m = (deoxyribonucleotide)n+m + AMP + beta-nicotinamide D-nucleotide.</text>
        <dbReference type="EC" id="6.5.1.2"/>
    </reaction>
</comment>
<evidence type="ECO:0000256" key="8">
    <source>
        <dbReference type="ARBA" id="ARBA00022833"/>
    </source>
</evidence>
<name>A0AA86M8K7_9BURK</name>
<dbReference type="GO" id="GO:0046872">
    <property type="term" value="F:metal ion binding"/>
    <property type="evidence" value="ECO:0007669"/>
    <property type="project" value="UniProtKB-KW"/>
</dbReference>
<dbReference type="SMART" id="SM00532">
    <property type="entry name" value="LIGANc"/>
    <property type="match status" value="1"/>
</dbReference>
<protein>
    <recommendedName>
        <fullName evidence="3 15">DNA ligase</fullName>
        <ecNumber evidence="2 15">6.5.1.2</ecNumber>
    </recommendedName>
    <alternativeName>
        <fullName evidence="15">Polydeoxyribonucleotide synthase [NAD(+)]</fullName>
    </alternativeName>
</protein>
<dbReference type="SUPFAM" id="SSF50249">
    <property type="entry name" value="Nucleic acid-binding proteins"/>
    <property type="match status" value="1"/>
</dbReference>
<dbReference type="InterPro" id="IPR013840">
    <property type="entry name" value="DNAligase_N"/>
</dbReference>
<comment type="function">
    <text evidence="1 15">DNA ligase that catalyzes the formation of phosphodiester linkages between 5'-phosphoryl and 3'-hydroxyl groups in double-stranded DNA using NAD as a coenzyme and as the energy source for the reaction. It is essential for DNA replication and repair of damaged DNA.</text>
</comment>
<dbReference type="Proteomes" id="UP001329151">
    <property type="component" value="Chromosome"/>
</dbReference>
<dbReference type="Gene3D" id="1.10.150.20">
    <property type="entry name" value="5' to 3' exonuclease, C-terminal subdomain"/>
    <property type="match status" value="2"/>
</dbReference>
<feature type="compositionally biased region" description="Acidic residues" evidence="17">
    <location>
        <begin position="1"/>
        <end position="12"/>
    </location>
</feature>
<feature type="region of interest" description="Disordered" evidence="17">
    <location>
        <begin position="1"/>
        <end position="22"/>
    </location>
</feature>
<feature type="binding site" evidence="15">
    <location>
        <position position="158"/>
    </location>
    <ligand>
        <name>NAD(+)</name>
        <dbReference type="ChEBI" id="CHEBI:57540"/>
    </ligand>
</feature>
<dbReference type="SMART" id="SM00278">
    <property type="entry name" value="HhH1"/>
    <property type="match status" value="4"/>
</dbReference>
<evidence type="ECO:0000256" key="13">
    <source>
        <dbReference type="ARBA" id="ARBA00034005"/>
    </source>
</evidence>
<dbReference type="FunFam" id="3.30.470.30:FF:000001">
    <property type="entry name" value="DNA ligase"/>
    <property type="match status" value="1"/>
</dbReference>
<dbReference type="FunFam" id="2.40.50.140:FF:000012">
    <property type="entry name" value="DNA ligase"/>
    <property type="match status" value="1"/>
</dbReference>
<dbReference type="GO" id="GO:0003677">
    <property type="term" value="F:DNA binding"/>
    <property type="evidence" value="ECO:0007669"/>
    <property type="project" value="InterPro"/>
</dbReference>
<feature type="binding site" evidence="15">
    <location>
        <begin position="52"/>
        <end position="56"/>
    </location>
    <ligand>
        <name>NAD(+)</name>
        <dbReference type="ChEBI" id="CHEBI:57540"/>
    </ligand>
</feature>
<feature type="binding site" evidence="15">
    <location>
        <begin position="101"/>
        <end position="102"/>
    </location>
    <ligand>
        <name>NAD(+)</name>
        <dbReference type="ChEBI" id="CHEBI:57540"/>
    </ligand>
</feature>
<feature type="binding site" evidence="15">
    <location>
        <position position="455"/>
    </location>
    <ligand>
        <name>Zn(2+)</name>
        <dbReference type="ChEBI" id="CHEBI:29105"/>
    </ligand>
</feature>
<keyword evidence="9 15" id="KW-0460">Magnesium</keyword>
<feature type="binding site" evidence="15">
    <location>
        <position position="313"/>
    </location>
    <ligand>
        <name>NAD(+)</name>
        <dbReference type="ChEBI" id="CHEBI:57540"/>
    </ligand>
</feature>
<feature type="binding site" evidence="15">
    <location>
        <position position="434"/>
    </location>
    <ligand>
        <name>Zn(2+)</name>
        <dbReference type="ChEBI" id="CHEBI:29105"/>
    </ligand>
</feature>
<dbReference type="InterPro" id="IPR001679">
    <property type="entry name" value="DNA_ligase"/>
</dbReference>
<dbReference type="EMBL" id="AP028947">
    <property type="protein sequence ID" value="BET26114.1"/>
    <property type="molecule type" value="Genomic_DNA"/>
</dbReference>
<evidence type="ECO:0000256" key="1">
    <source>
        <dbReference type="ARBA" id="ARBA00004067"/>
    </source>
</evidence>
<reference evidence="19 20" key="1">
    <citation type="submission" date="2023-10" db="EMBL/GenBank/DDBJ databases">
        <title>Complete Genome Sequence of Limnobacter thiooxidans CS-K2T, Isolated from freshwater lake sediments in Bavaria, Germany.</title>
        <authorList>
            <person name="Naruki M."/>
            <person name="Watanabe A."/>
            <person name="Warashina T."/>
            <person name="Morita T."/>
            <person name="Arakawa K."/>
        </authorList>
    </citation>
    <scope>NUCLEOTIDE SEQUENCE [LARGE SCALE GENOMIC DNA]</scope>
    <source>
        <strain evidence="19 20">CS-K2</strain>
    </source>
</reference>
<keyword evidence="8 15" id="KW-0862">Zinc</keyword>
<keyword evidence="10 15" id="KW-0520">NAD</keyword>
<keyword evidence="6 15" id="KW-0479">Metal-binding</keyword>
<evidence type="ECO:0000256" key="9">
    <source>
        <dbReference type="ARBA" id="ARBA00022842"/>
    </source>
</evidence>
<dbReference type="GO" id="GO:0006281">
    <property type="term" value="P:DNA repair"/>
    <property type="evidence" value="ECO:0007669"/>
    <property type="project" value="UniProtKB-KW"/>
</dbReference>
<evidence type="ECO:0000256" key="16">
    <source>
        <dbReference type="RuleBase" id="RU000618"/>
    </source>
</evidence>
<evidence type="ECO:0000256" key="6">
    <source>
        <dbReference type="ARBA" id="ARBA00022723"/>
    </source>
</evidence>
<dbReference type="AlphaFoldDB" id="A0AA86M8K7"/>
<gene>
    <name evidence="15 19" type="primary">ligA</name>
    <name evidence="19" type="ORF">RGQ30_16150</name>
</gene>
<comment type="caution">
    <text evidence="15">Lacks conserved residue(s) required for the propagation of feature annotation.</text>
</comment>
<dbReference type="Gene3D" id="3.40.50.10190">
    <property type="entry name" value="BRCT domain"/>
    <property type="match status" value="1"/>
</dbReference>
<evidence type="ECO:0000313" key="19">
    <source>
        <dbReference type="EMBL" id="BET26114.1"/>
    </source>
</evidence>
<evidence type="ECO:0000256" key="12">
    <source>
        <dbReference type="ARBA" id="ARBA00023211"/>
    </source>
</evidence>
<evidence type="ECO:0000256" key="3">
    <source>
        <dbReference type="ARBA" id="ARBA00013308"/>
    </source>
</evidence>
<feature type="binding site" evidence="15">
    <location>
        <position position="195"/>
    </location>
    <ligand>
        <name>NAD(+)</name>
        <dbReference type="ChEBI" id="CHEBI:57540"/>
    </ligand>
</feature>
<dbReference type="Pfam" id="PF01653">
    <property type="entry name" value="DNA_ligase_aden"/>
    <property type="match status" value="1"/>
</dbReference>
<evidence type="ECO:0000256" key="2">
    <source>
        <dbReference type="ARBA" id="ARBA00012722"/>
    </source>
</evidence>
<dbReference type="EC" id="6.5.1.2" evidence="2 15"/>
<sequence>MINLDLFDDGGEEGTSADASVEGPKQEMRRLIELLERWEYAYYVLDAPEVPDSEFDQVYRTLQKLEEDHPTLIQADSPTQRVGGKPSDGFLQVRHRVPMLSLGNAFEDSDVLAFDRRVKELADLPADAIVGYTTDPKFDGLAISIHYQDGRFVQAVTRGDGTVGEDVSANVKTIRSLPLRLKGDRIPASLEVRGEIFMFKKDFAMMNQRQAELGLKVFANPRNAAAGTIRQLDPKIAASRPLRFYCYGAALDREQLRDLKTQSALMKWLGDMGLPISTLSQTAQGAQGLLNFYRQVGESRTELPFEIDGVVYKVDSFDLQDQLGYVAKAPRFAVAHKFPPDEVLSRLQNIEVQVGRTGSITPVAKLEPVKVGGVVVSSATLHNLDEIQRKDLRVGDQVLVRRAGDVIPEVLPFSGNVRSASSIPFVMPTHCPVCNSLVQKEEGESAFRCTGGLVCQAQLTQSIIHFSHRRAIDIEGLGSKLVEVLVSRQWVKTPADLFRLQFEDLVQLERMGEKSAQNLLDSIHKAKHTTFGRFLFALGIRHVGEATARDLALHFRDVNKLMSASVDQLLEVNDVGPVVAESIRQFFNEPANQDVVHELITLGVCWPEDQVKETDVTHPFFQKTFVLTGSLSQFSRDEASALILARGGKVAGSVSKKTDFVLAGESAGSKLDKAASLGITILDEQTFQGML</sequence>
<keyword evidence="11 15" id="KW-0234">DNA repair</keyword>
<keyword evidence="12 15" id="KW-0464">Manganese</keyword>
<evidence type="ECO:0000256" key="14">
    <source>
        <dbReference type="ARBA" id="ARBA00060881"/>
    </source>
</evidence>
<dbReference type="PANTHER" id="PTHR23389">
    <property type="entry name" value="CHROMOSOME TRANSMISSION FIDELITY FACTOR 18"/>
    <property type="match status" value="1"/>
</dbReference>
<dbReference type="SUPFAM" id="SSF52113">
    <property type="entry name" value="BRCT domain"/>
    <property type="match status" value="1"/>
</dbReference>
<accession>A0AA86M8K7</accession>
<feature type="domain" description="BRCT" evidence="18">
    <location>
        <begin position="615"/>
        <end position="691"/>
    </location>
</feature>
<dbReference type="InterPro" id="IPR012340">
    <property type="entry name" value="NA-bd_OB-fold"/>
</dbReference>
<dbReference type="PIRSF" id="PIRSF001604">
    <property type="entry name" value="LigA"/>
    <property type="match status" value="1"/>
</dbReference>
<evidence type="ECO:0000256" key="4">
    <source>
        <dbReference type="ARBA" id="ARBA00022598"/>
    </source>
</evidence>
<dbReference type="Pfam" id="PF12826">
    <property type="entry name" value="HHH_2"/>
    <property type="match status" value="1"/>
</dbReference>
<feature type="binding site" evidence="15">
    <location>
        <position position="337"/>
    </location>
    <ligand>
        <name>NAD(+)</name>
        <dbReference type="ChEBI" id="CHEBI:57540"/>
    </ligand>
</feature>